<feature type="domain" description="Pyrroline-5-carboxylate reductase catalytic N-terminal" evidence="2">
    <location>
        <begin position="18"/>
        <end position="75"/>
    </location>
</feature>
<keyword evidence="1" id="KW-0560">Oxidoreductase</keyword>
<dbReference type="Gene3D" id="3.40.50.720">
    <property type="entry name" value="NAD(P)-binding Rossmann-like Domain"/>
    <property type="match status" value="1"/>
</dbReference>
<evidence type="ECO:0000256" key="1">
    <source>
        <dbReference type="ARBA" id="ARBA00023002"/>
    </source>
</evidence>
<gene>
    <name evidence="3" type="ORF">ACFSL2_25415</name>
</gene>
<dbReference type="InterPro" id="IPR051267">
    <property type="entry name" value="STEAP_metalloreductase"/>
</dbReference>
<dbReference type="RefSeq" id="WP_377200509.1">
    <property type="nucleotide sequence ID" value="NZ_JBHUHF010000001.1"/>
</dbReference>
<dbReference type="InterPro" id="IPR036291">
    <property type="entry name" value="NAD(P)-bd_dom_sf"/>
</dbReference>
<evidence type="ECO:0000313" key="4">
    <source>
        <dbReference type="Proteomes" id="UP001597338"/>
    </source>
</evidence>
<accession>A0ABW4VHB2</accession>
<dbReference type="InterPro" id="IPR028939">
    <property type="entry name" value="P5C_Rdtase_cat_N"/>
</dbReference>
<dbReference type="SUPFAM" id="SSF51735">
    <property type="entry name" value="NAD(P)-binding Rossmann-fold domains"/>
    <property type="match status" value="1"/>
</dbReference>
<evidence type="ECO:0000259" key="2">
    <source>
        <dbReference type="Pfam" id="PF03807"/>
    </source>
</evidence>
<sequence>MSGFTIIGTGNMGGAITALAERGGVPVQNVAHGDDVDAFTGDVVVLAVPYEALGEVAAQFTDQLAGKIVVDITNPVDLPEGRRREIKAGSAAAELSTRLPQSRVLKAFNTTFAATLASGELAADGAPPVPVTVLVAGDDADAKTALIDAVDASGAQGIDVGPLARAEELEATGYLQLSLAMGDVVPWTGGFTLVR</sequence>
<dbReference type="Proteomes" id="UP001597338">
    <property type="component" value="Unassembled WGS sequence"/>
</dbReference>
<keyword evidence="4" id="KW-1185">Reference proteome</keyword>
<organism evidence="3 4">
    <name type="scientific">Promicromonospora aerolata</name>
    <dbReference type="NCBI Taxonomy" id="195749"/>
    <lineage>
        <taxon>Bacteria</taxon>
        <taxon>Bacillati</taxon>
        <taxon>Actinomycetota</taxon>
        <taxon>Actinomycetes</taxon>
        <taxon>Micrococcales</taxon>
        <taxon>Promicromonosporaceae</taxon>
        <taxon>Promicromonospora</taxon>
    </lineage>
</organism>
<dbReference type="EMBL" id="JBHUHF010000001">
    <property type="protein sequence ID" value="MFD2028847.1"/>
    <property type="molecule type" value="Genomic_DNA"/>
</dbReference>
<name>A0ABW4VHB2_9MICO</name>
<dbReference type="PANTHER" id="PTHR14239">
    <property type="entry name" value="DUDULIN-RELATED"/>
    <property type="match status" value="1"/>
</dbReference>
<proteinExistence type="predicted"/>
<comment type="caution">
    <text evidence="3">The sequence shown here is derived from an EMBL/GenBank/DDBJ whole genome shotgun (WGS) entry which is preliminary data.</text>
</comment>
<evidence type="ECO:0000313" key="3">
    <source>
        <dbReference type="EMBL" id="MFD2028847.1"/>
    </source>
</evidence>
<dbReference type="Pfam" id="PF03807">
    <property type="entry name" value="F420_oxidored"/>
    <property type="match status" value="1"/>
</dbReference>
<protein>
    <submittedName>
        <fullName evidence="3">NADPH-dependent F420 reductase</fullName>
    </submittedName>
</protein>
<reference evidence="4" key="1">
    <citation type="journal article" date="2019" name="Int. J. Syst. Evol. Microbiol.">
        <title>The Global Catalogue of Microorganisms (GCM) 10K type strain sequencing project: providing services to taxonomists for standard genome sequencing and annotation.</title>
        <authorList>
            <consortium name="The Broad Institute Genomics Platform"/>
            <consortium name="The Broad Institute Genome Sequencing Center for Infectious Disease"/>
            <person name="Wu L."/>
            <person name="Ma J."/>
        </authorList>
    </citation>
    <scope>NUCLEOTIDE SEQUENCE [LARGE SCALE GENOMIC DNA]</scope>
    <source>
        <strain evidence="4">CCM 7043</strain>
    </source>
</reference>